<feature type="domain" description="Aminotransferase class V" evidence="10">
    <location>
        <begin position="5"/>
        <end position="327"/>
    </location>
</feature>
<dbReference type="PIRSF" id="PIRSF000524">
    <property type="entry name" value="SPT"/>
    <property type="match status" value="1"/>
</dbReference>
<protein>
    <submittedName>
        <fullName evidence="11">Soluble hydrogenase 42 kDa subunit</fullName>
        <ecNumber evidence="11">1.12.-.-</ecNumber>
    </submittedName>
</protein>
<dbReference type="InterPro" id="IPR020578">
    <property type="entry name" value="Aminotrans_V_PyrdxlP_BS"/>
</dbReference>
<evidence type="ECO:0000313" key="12">
    <source>
        <dbReference type="Proteomes" id="UP000662904"/>
    </source>
</evidence>
<keyword evidence="12" id="KW-1185">Reference proteome</keyword>
<keyword evidence="11" id="KW-0560">Oxidoreductase</keyword>
<organism evidence="11 12">
    <name type="scientific">Koleobacter methoxysyntrophicus</name>
    <dbReference type="NCBI Taxonomy" id="2751313"/>
    <lineage>
        <taxon>Bacteria</taxon>
        <taxon>Bacillati</taxon>
        <taxon>Bacillota</taxon>
        <taxon>Clostridia</taxon>
        <taxon>Koleobacterales</taxon>
        <taxon>Koleobacteraceae</taxon>
        <taxon>Koleobacter</taxon>
    </lineage>
</organism>
<dbReference type="AlphaFoldDB" id="A0A8A0RR71"/>
<dbReference type="PROSITE" id="PS00595">
    <property type="entry name" value="AA_TRANSFER_CLASS_5"/>
    <property type="match status" value="1"/>
</dbReference>
<dbReference type="RefSeq" id="WP_206707343.1">
    <property type="nucleotide sequence ID" value="NZ_CP059066.1"/>
</dbReference>
<dbReference type="Pfam" id="PF00266">
    <property type="entry name" value="Aminotran_5"/>
    <property type="match status" value="1"/>
</dbReference>
<dbReference type="InterPro" id="IPR000192">
    <property type="entry name" value="Aminotrans_V_dom"/>
</dbReference>
<evidence type="ECO:0000256" key="4">
    <source>
        <dbReference type="ARBA" id="ARBA00022679"/>
    </source>
</evidence>
<evidence type="ECO:0000256" key="9">
    <source>
        <dbReference type="RuleBase" id="RU004504"/>
    </source>
</evidence>
<evidence type="ECO:0000256" key="6">
    <source>
        <dbReference type="PIRSR" id="PIRSR000524-1"/>
    </source>
</evidence>
<dbReference type="EC" id="1.12.-.-" evidence="11"/>
<evidence type="ECO:0000256" key="8">
    <source>
        <dbReference type="RuleBase" id="RU004075"/>
    </source>
</evidence>
<reference evidence="11" key="1">
    <citation type="submission" date="2020-07" db="EMBL/GenBank/DDBJ databases">
        <title>Koleobacter methoxysyntrophicus gen. nov., sp. nov., a novel anaerobic bacterium isolated from deep subsurface oil field and proposal of Koleobacterales ord. nov. in the phylum Firmicutes.</title>
        <authorList>
            <person name="Sakamoto S."/>
            <person name="Tamaki H."/>
        </authorList>
    </citation>
    <scope>NUCLEOTIDE SEQUENCE</scope>
    <source>
        <strain evidence="11">NRmbB1</strain>
    </source>
</reference>
<dbReference type="PANTHER" id="PTHR21152">
    <property type="entry name" value="AMINOTRANSFERASE CLASS V"/>
    <property type="match status" value="1"/>
</dbReference>
<dbReference type="InterPro" id="IPR015421">
    <property type="entry name" value="PyrdxlP-dep_Trfase_major"/>
</dbReference>
<dbReference type="InterPro" id="IPR024169">
    <property type="entry name" value="SP_NH2Trfase/AEP_transaminase"/>
</dbReference>
<evidence type="ECO:0000256" key="7">
    <source>
        <dbReference type="PIRSR" id="PIRSR000524-50"/>
    </source>
</evidence>
<gene>
    <name evidence="11" type="ORF">H0A61_02411</name>
</gene>
<dbReference type="PANTHER" id="PTHR21152:SF40">
    <property type="entry name" value="ALANINE--GLYOXYLATE AMINOTRANSFERASE"/>
    <property type="match status" value="1"/>
</dbReference>
<dbReference type="Gene3D" id="3.40.640.10">
    <property type="entry name" value="Type I PLP-dependent aspartate aminotransferase-like (Major domain)"/>
    <property type="match status" value="1"/>
</dbReference>
<dbReference type="Proteomes" id="UP000662904">
    <property type="component" value="Chromosome"/>
</dbReference>
<dbReference type="KEGG" id="kme:H0A61_02411"/>
<proteinExistence type="inferred from homology"/>
<comment type="cofactor">
    <cofactor evidence="1 7 9">
        <name>pyridoxal 5'-phosphate</name>
        <dbReference type="ChEBI" id="CHEBI:597326"/>
    </cofactor>
</comment>
<evidence type="ECO:0000256" key="5">
    <source>
        <dbReference type="ARBA" id="ARBA00022898"/>
    </source>
</evidence>
<evidence type="ECO:0000313" key="11">
    <source>
        <dbReference type="EMBL" id="QSQ10019.1"/>
    </source>
</evidence>
<keyword evidence="4" id="KW-0808">Transferase</keyword>
<comment type="similarity">
    <text evidence="2 8">Belongs to the class-V pyridoxal-phosphate-dependent aminotransferase family.</text>
</comment>
<evidence type="ECO:0000256" key="2">
    <source>
        <dbReference type="ARBA" id="ARBA00009236"/>
    </source>
</evidence>
<dbReference type="EMBL" id="CP059066">
    <property type="protein sequence ID" value="QSQ10019.1"/>
    <property type="molecule type" value="Genomic_DNA"/>
</dbReference>
<keyword evidence="3" id="KW-0032">Aminotransferase</keyword>
<feature type="binding site" evidence="6">
    <location>
        <position position="336"/>
    </location>
    <ligand>
        <name>substrate</name>
    </ligand>
</feature>
<name>A0A8A0RR71_9FIRM</name>
<sequence length="383" mass="42124">MKKGYLRLPGPTEIPEEVLLAMSKPMIGHRGKEFKEIFSSVSEEIKGVFQTQNDVLIFPGAGTGGLEAAIVNLFSPGDKVLLISVGVFGNRFGEIAERFHLDVEKIEFQWGKTFDLQIIKERIDKDKGGKIKGVIVTHNETSTGVLNDISSLKDVLRNHSALLIVDAVSSLGAVDLKTDEWGIDVVVTGSQKALMLPPGLTLISISPKGWDAVEKSQIPKYYWDFKKAKNNLIKGQTPYTPAISLIFGLKESLKLIYKEGLDNIFSRHILLSKAFREGIKCMGLTPFADDHCASPTVTAIKVPDGIEPSKLRKKMADEFRMDIAGGQQKLQDTIIRVGHMGYVDKLDIISTLWALGMTLEELGFGADITSAIKKAQQVLKKEG</sequence>
<evidence type="ECO:0000256" key="3">
    <source>
        <dbReference type="ARBA" id="ARBA00022576"/>
    </source>
</evidence>
<dbReference type="GO" id="GO:0008453">
    <property type="term" value="F:alanine-glyoxylate transaminase activity"/>
    <property type="evidence" value="ECO:0007669"/>
    <property type="project" value="TreeGrafter"/>
</dbReference>
<evidence type="ECO:0000256" key="1">
    <source>
        <dbReference type="ARBA" id="ARBA00001933"/>
    </source>
</evidence>
<dbReference type="GO" id="GO:0004760">
    <property type="term" value="F:L-serine-pyruvate transaminase activity"/>
    <property type="evidence" value="ECO:0007669"/>
    <property type="project" value="TreeGrafter"/>
</dbReference>
<dbReference type="InterPro" id="IPR015422">
    <property type="entry name" value="PyrdxlP-dep_Trfase_small"/>
</dbReference>
<dbReference type="GO" id="GO:0016491">
    <property type="term" value="F:oxidoreductase activity"/>
    <property type="evidence" value="ECO:0007669"/>
    <property type="project" value="UniProtKB-KW"/>
</dbReference>
<dbReference type="GO" id="GO:0019265">
    <property type="term" value="P:glycine biosynthetic process, by transamination of glyoxylate"/>
    <property type="evidence" value="ECO:0007669"/>
    <property type="project" value="TreeGrafter"/>
</dbReference>
<keyword evidence="5 7" id="KW-0663">Pyridoxal phosphate</keyword>
<dbReference type="Gene3D" id="3.90.1150.10">
    <property type="entry name" value="Aspartate Aminotransferase, domain 1"/>
    <property type="match status" value="1"/>
</dbReference>
<dbReference type="SUPFAM" id="SSF53383">
    <property type="entry name" value="PLP-dependent transferases"/>
    <property type="match status" value="1"/>
</dbReference>
<dbReference type="InterPro" id="IPR015424">
    <property type="entry name" value="PyrdxlP-dep_Trfase"/>
</dbReference>
<feature type="modified residue" description="N6-(pyridoxal phosphate)lysine" evidence="7">
    <location>
        <position position="192"/>
    </location>
</feature>
<dbReference type="FunFam" id="3.40.640.10:FF:000027">
    <property type="entry name" value="Serine--pyruvate aminotransferase, mitochondrial"/>
    <property type="match status" value="1"/>
</dbReference>
<accession>A0A8A0RR71</accession>
<evidence type="ECO:0000259" key="10">
    <source>
        <dbReference type="Pfam" id="PF00266"/>
    </source>
</evidence>